<dbReference type="Gene3D" id="3.50.50.60">
    <property type="entry name" value="FAD/NAD(P)-binding domain"/>
    <property type="match status" value="1"/>
</dbReference>
<feature type="domain" description="Alpha-glycerophosphate oxidase C-terminal" evidence="7">
    <location>
        <begin position="429"/>
        <end position="550"/>
    </location>
</feature>
<evidence type="ECO:0000256" key="4">
    <source>
        <dbReference type="ARBA" id="ARBA00022827"/>
    </source>
</evidence>
<evidence type="ECO:0000256" key="2">
    <source>
        <dbReference type="ARBA" id="ARBA00007330"/>
    </source>
</evidence>
<dbReference type="PANTHER" id="PTHR11985:SF15">
    <property type="entry name" value="GLYCEROL-3-PHOSPHATE DEHYDROGENASE, MITOCHONDRIAL"/>
    <property type="match status" value="1"/>
</dbReference>
<dbReference type="InterPro" id="IPR036188">
    <property type="entry name" value="FAD/NAD-bd_sf"/>
</dbReference>
<sequence>MSEVTPTTPESRTRDAVQAIAADPSADVIIVGGGINGIATFRDLALQGVKVILVERDDFVAGASSASSHMIHGGIRYLENGEFRLVRESVVERNALVKTAPHYVRPLPTTVPIFSTFSGILSAPLRFLTHKQGKHTERGALLIKVGLVIYDFFSRDGGAVPRHRFHGRARTLSELPALNDRVKYTATYFDASMHDPERLALDVLYDGLDAGDNARAANYLEAVGMGEGGLRVRDRVSGEEFDLTAPVIVNASGPWTDLTNEQLGKPTTFMGGTKGSHIVLDNPELLEATGGREIFFEHEDGRIVLIYPLKGRVMVGTTDLDHDMREPAVCTEEEVDYFFDLVGHVFPDIRVDREQIVYRFSGVRPLPRHDDTQPGFVSRDYRIEEAPAAGRPGTTVLSLVGGKWTTFRALGEQLSDRVLEHLGRSRTRSTQGLMIGGALGYPRTQRARSAWVSDHADGRDHARIDQLLERYGTRAAALIESLDDSDAPLASLPDYSTGEIRYLVETEYVVHLIDVLLRRTSVAFVGKTSLPALRELADVAGDVLGWDAATRDEEVAETARILRERHGVELSEDSVLA</sequence>
<dbReference type="PRINTS" id="PR01001">
    <property type="entry name" value="FADG3PDH"/>
</dbReference>
<dbReference type="Pfam" id="PF16901">
    <property type="entry name" value="DAO_C"/>
    <property type="match status" value="1"/>
</dbReference>
<keyword evidence="3" id="KW-0285">Flavoprotein</keyword>
<accession>A0A0M8MM19</accession>
<evidence type="ECO:0000256" key="3">
    <source>
        <dbReference type="ARBA" id="ARBA00022630"/>
    </source>
</evidence>
<dbReference type="Proteomes" id="UP000037737">
    <property type="component" value="Unassembled WGS sequence"/>
</dbReference>
<name>A0A0M8MM19_9MICO</name>
<dbReference type="AlphaFoldDB" id="A0A0M8MM19"/>
<dbReference type="EMBL" id="LAVO01000018">
    <property type="protein sequence ID" value="KOS09790.1"/>
    <property type="molecule type" value="Genomic_DNA"/>
</dbReference>
<dbReference type="OrthoDB" id="9766796at2"/>
<evidence type="ECO:0000259" key="6">
    <source>
        <dbReference type="Pfam" id="PF01266"/>
    </source>
</evidence>
<keyword evidence="5" id="KW-0560">Oxidoreductase</keyword>
<keyword evidence="4" id="KW-0274">FAD</keyword>
<protein>
    <submittedName>
        <fullName evidence="8">FAD-dependent oxidoreductase</fullName>
    </submittedName>
</protein>
<organism evidence="8 9">
    <name type="scientific">Microbacterium aurantiacum</name>
    <dbReference type="NCBI Taxonomy" id="162393"/>
    <lineage>
        <taxon>Bacteria</taxon>
        <taxon>Bacillati</taxon>
        <taxon>Actinomycetota</taxon>
        <taxon>Actinomycetes</taxon>
        <taxon>Micrococcales</taxon>
        <taxon>Microbacteriaceae</taxon>
        <taxon>Microbacterium</taxon>
    </lineage>
</organism>
<dbReference type="GO" id="GO:0004368">
    <property type="term" value="F:glycerol-3-phosphate dehydrogenase (quinone) activity"/>
    <property type="evidence" value="ECO:0007669"/>
    <property type="project" value="InterPro"/>
</dbReference>
<dbReference type="GO" id="GO:0046168">
    <property type="term" value="P:glycerol-3-phosphate catabolic process"/>
    <property type="evidence" value="ECO:0007669"/>
    <property type="project" value="TreeGrafter"/>
</dbReference>
<dbReference type="InterPro" id="IPR031656">
    <property type="entry name" value="DAO_C"/>
</dbReference>
<comment type="caution">
    <text evidence="8">The sequence shown here is derived from an EMBL/GenBank/DDBJ whole genome shotgun (WGS) entry which is preliminary data.</text>
</comment>
<dbReference type="Pfam" id="PF01266">
    <property type="entry name" value="DAO"/>
    <property type="match status" value="1"/>
</dbReference>
<dbReference type="InterPro" id="IPR000447">
    <property type="entry name" value="G3P_DH_FAD-dep"/>
</dbReference>
<dbReference type="Gene3D" id="3.30.9.10">
    <property type="entry name" value="D-Amino Acid Oxidase, subunit A, domain 2"/>
    <property type="match status" value="1"/>
</dbReference>
<evidence type="ECO:0000256" key="1">
    <source>
        <dbReference type="ARBA" id="ARBA00001974"/>
    </source>
</evidence>
<dbReference type="PANTHER" id="PTHR11985">
    <property type="entry name" value="GLYCEROL-3-PHOSPHATE DEHYDROGENASE"/>
    <property type="match status" value="1"/>
</dbReference>
<keyword evidence="9" id="KW-1185">Reference proteome</keyword>
<dbReference type="Gene3D" id="1.10.8.870">
    <property type="entry name" value="Alpha-glycerophosphate oxidase, cap domain"/>
    <property type="match status" value="1"/>
</dbReference>
<gene>
    <name evidence="8" type="ORF">XI38_13950</name>
</gene>
<dbReference type="InterPro" id="IPR006076">
    <property type="entry name" value="FAD-dep_OxRdtase"/>
</dbReference>
<evidence type="ECO:0000259" key="7">
    <source>
        <dbReference type="Pfam" id="PF16901"/>
    </source>
</evidence>
<dbReference type="InterPro" id="IPR038299">
    <property type="entry name" value="DAO_C_sf"/>
</dbReference>
<dbReference type="KEGG" id="mcw:A8L33_07130"/>
<reference evidence="8" key="1">
    <citation type="submission" date="2015-04" db="EMBL/GenBank/DDBJ databases">
        <title>Complete genome sequence of Microbacterium chocolatum SIT 101, a bacterium enantioselectively hydrolyzing mesomeric diesters.</title>
        <authorList>
            <person name="Li X."/>
            <person name="Xu Y."/>
        </authorList>
    </citation>
    <scope>NUCLEOTIDE SEQUENCE [LARGE SCALE GENOMIC DNA]</scope>
    <source>
        <strain evidence="8">SIT 101</strain>
    </source>
</reference>
<evidence type="ECO:0000313" key="8">
    <source>
        <dbReference type="EMBL" id="KOS09790.1"/>
    </source>
</evidence>
<feature type="domain" description="FAD dependent oxidoreductase" evidence="6">
    <location>
        <begin position="27"/>
        <end position="397"/>
    </location>
</feature>
<proteinExistence type="inferred from homology"/>
<dbReference type="PATRIC" id="fig|84292.3.peg.2838"/>
<comment type="similarity">
    <text evidence="2">Belongs to the FAD-dependent glycerol-3-phosphate dehydrogenase family.</text>
</comment>
<comment type="cofactor">
    <cofactor evidence="1">
        <name>FAD</name>
        <dbReference type="ChEBI" id="CHEBI:57692"/>
    </cofactor>
</comment>
<evidence type="ECO:0000256" key="5">
    <source>
        <dbReference type="ARBA" id="ARBA00023002"/>
    </source>
</evidence>
<dbReference type="SUPFAM" id="SSF51905">
    <property type="entry name" value="FAD/NAD(P)-binding domain"/>
    <property type="match status" value="1"/>
</dbReference>
<evidence type="ECO:0000313" key="9">
    <source>
        <dbReference type="Proteomes" id="UP000037737"/>
    </source>
</evidence>